<evidence type="ECO:0000313" key="2">
    <source>
        <dbReference type="Proteomes" id="UP000050562"/>
    </source>
</evidence>
<dbReference type="EMBL" id="LJRC01000145">
    <property type="protein sequence ID" value="KPY36452.1"/>
    <property type="molecule type" value="Genomic_DNA"/>
</dbReference>
<dbReference type="Gene3D" id="3.90.550.10">
    <property type="entry name" value="Spore Coat Polysaccharide Biosynthesis Protein SpsA, Chain A"/>
    <property type="match status" value="1"/>
</dbReference>
<dbReference type="GO" id="GO:0016757">
    <property type="term" value="F:glycosyltransferase activity"/>
    <property type="evidence" value="ECO:0007669"/>
    <property type="project" value="InterPro"/>
</dbReference>
<dbReference type="InterPro" id="IPR002495">
    <property type="entry name" value="Glyco_trans_8"/>
</dbReference>
<dbReference type="RefSeq" id="WP_057409462.1">
    <property type="nucleotide sequence ID" value="NZ_LJRC01000145.1"/>
</dbReference>
<accession>A0A0P9Y4D5</accession>
<dbReference type="SUPFAM" id="SSF53448">
    <property type="entry name" value="Nucleotide-diphospho-sugar transferases"/>
    <property type="match status" value="1"/>
</dbReference>
<name>A0A0P9Y4D5_9PSED</name>
<gene>
    <name evidence="1" type="ORF">ALO52_200046</name>
</gene>
<organism evidence="1 2">
    <name type="scientific">Pseudomonas syringae pv. primulae</name>
    <dbReference type="NCBI Taxonomy" id="251707"/>
    <lineage>
        <taxon>Bacteria</taxon>
        <taxon>Pseudomonadati</taxon>
        <taxon>Pseudomonadota</taxon>
        <taxon>Gammaproteobacteria</taxon>
        <taxon>Pseudomonadales</taxon>
        <taxon>Pseudomonadaceae</taxon>
        <taxon>Pseudomonas</taxon>
    </lineage>
</organism>
<protein>
    <submittedName>
        <fullName evidence="1">Energy transducer TonB</fullName>
    </submittedName>
</protein>
<evidence type="ECO:0000313" key="1">
    <source>
        <dbReference type="EMBL" id="KPY36452.1"/>
    </source>
</evidence>
<dbReference type="Pfam" id="PF01501">
    <property type="entry name" value="Glyco_transf_8"/>
    <property type="match status" value="1"/>
</dbReference>
<dbReference type="InterPro" id="IPR029044">
    <property type="entry name" value="Nucleotide-diphossugar_trans"/>
</dbReference>
<dbReference type="AlphaFoldDB" id="A0A0P9Y4D5"/>
<dbReference type="PATRIC" id="fig|251707.3.peg.2164"/>
<comment type="caution">
    <text evidence="1">The sequence shown here is derived from an EMBL/GenBank/DDBJ whole genome shotgun (WGS) entry which is preliminary data.</text>
</comment>
<reference evidence="1 2" key="1">
    <citation type="submission" date="2015-09" db="EMBL/GenBank/DDBJ databases">
        <title>Genome announcement of multiple Pseudomonas syringae strains.</title>
        <authorList>
            <person name="Thakur S."/>
            <person name="Wang P.W."/>
            <person name="Gong Y."/>
            <person name="Weir B.S."/>
            <person name="Guttman D.S."/>
        </authorList>
    </citation>
    <scope>NUCLEOTIDE SEQUENCE [LARGE SCALE GENOMIC DNA]</scope>
    <source>
        <strain evidence="1 2">ICMP3956</strain>
    </source>
</reference>
<proteinExistence type="predicted"/>
<dbReference type="Proteomes" id="UP000050562">
    <property type="component" value="Unassembled WGS sequence"/>
</dbReference>
<sequence length="307" mass="34686">MKESEVPTDVTADIVRVFVAATPAEWLPMKVLEFSICENTRLSVQLSAIYTHQRSIPVPRDAINKARTPFSFQRFLIPELCARNGKAIYMDADMQVFHDITALWNRPFGEAVLQTVGSAAGARRSQFSVMLMDCSRLGWNIDDIVSQLDKGEINYQELMYDMKLASPISYSIPETWNSLERFVPGETCLLHYTDMNTQPWVSLDNPNEVLWVSCLRRALDAGFITLADLTREIAQGHVRPSLLSQVCAVSMEAWKPAFSDRLRDAQFTPPFYSIAASRWGALRGGGSRLLRAGRLILRPLMRQKARP</sequence>